<dbReference type="RefSeq" id="WP_066736583.1">
    <property type="nucleotide sequence ID" value="NZ_JAJCIQ010000002.1"/>
</dbReference>
<keyword evidence="2" id="KW-1185">Reference proteome</keyword>
<evidence type="ECO:0000313" key="2">
    <source>
        <dbReference type="Proteomes" id="UP001299546"/>
    </source>
</evidence>
<organism evidence="1 2">
    <name type="scientific">Bariatricus massiliensis</name>
    <dbReference type="NCBI Taxonomy" id="1745713"/>
    <lineage>
        <taxon>Bacteria</taxon>
        <taxon>Bacillati</taxon>
        <taxon>Bacillota</taxon>
        <taxon>Clostridia</taxon>
        <taxon>Lachnospirales</taxon>
        <taxon>Lachnospiraceae</taxon>
        <taxon>Bariatricus</taxon>
    </lineage>
</organism>
<sequence>MQTKLVGIQPMNFTNKNGEIINGTNIFCVFKDENVQGMCAERFFIKPEIALPEQTKINDVLEISFNRKGKIEAITKA</sequence>
<accession>A0ABS8DEU3</accession>
<dbReference type="Proteomes" id="UP001299546">
    <property type="component" value="Unassembled WGS sequence"/>
</dbReference>
<proteinExistence type="predicted"/>
<name>A0ABS8DEU3_9FIRM</name>
<protein>
    <submittedName>
        <fullName evidence="1">Uncharacterized protein</fullName>
    </submittedName>
</protein>
<dbReference type="EMBL" id="JAJCIS010000002">
    <property type="protein sequence ID" value="MCB7386627.1"/>
    <property type="molecule type" value="Genomic_DNA"/>
</dbReference>
<comment type="caution">
    <text evidence="1">The sequence shown here is derived from an EMBL/GenBank/DDBJ whole genome shotgun (WGS) entry which is preliminary data.</text>
</comment>
<evidence type="ECO:0000313" key="1">
    <source>
        <dbReference type="EMBL" id="MCB7386627.1"/>
    </source>
</evidence>
<reference evidence="1 2" key="1">
    <citation type="submission" date="2021-10" db="EMBL/GenBank/DDBJ databases">
        <title>Collection of gut derived symbiotic bacterial strains cultured from healthy donors.</title>
        <authorList>
            <person name="Lin H."/>
            <person name="Littmann E."/>
            <person name="Kohout C."/>
            <person name="Pamer E.G."/>
        </authorList>
    </citation>
    <scope>NUCLEOTIDE SEQUENCE [LARGE SCALE GENOMIC DNA]</scope>
    <source>
        <strain evidence="1 2">DFI.1.165</strain>
    </source>
</reference>
<gene>
    <name evidence="1" type="ORF">LIZ65_04945</name>
</gene>